<feature type="domain" description="CinA C-terminal" evidence="1">
    <location>
        <begin position="24"/>
        <end position="176"/>
    </location>
</feature>
<dbReference type="Proteomes" id="UP000004550">
    <property type="component" value="Chromosome"/>
</dbReference>
<proteinExistence type="predicted"/>
<dbReference type="AlphaFoldDB" id="A0A1L5BNU8"/>
<dbReference type="RefSeq" id="WP_007687220.1">
    <property type="nucleotide sequence ID" value="NZ_CP013070.1"/>
</dbReference>
<protein>
    <submittedName>
        <fullName evidence="2">Damage-inducible protein CinA</fullName>
    </submittedName>
</protein>
<dbReference type="InterPro" id="IPR036653">
    <property type="entry name" value="CinA-like_C"/>
</dbReference>
<dbReference type="InterPro" id="IPR008136">
    <property type="entry name" value="CinA_C"/>
</dbReference>
<sequence>MSAPDGKGDTAETLSPIISEDIEKAAAALLKDCCSAELTLATAESCTGGLLASLLTDVEGASHAFERGFVVYSEDAKCELLGIRSERIEACGAVSREVAVAMAEGAIERSHADIALAVTGYAGAAPPGEEAGLVHFACGRRGGLTAHREEHFGDIGRGPVRIGAIRVALEMMRQALEQG</sequence>
<dbReference type="Gene3D" id="3.90.950.20">
    <property type="entry name" value="CinA-like"/>
    <property type="match status" value="1"/>
</dbReference>
<reference evidence="2 3" key="1">
    <citation type="journal article" date="2012" name="J. Bacteriol.">
        <title>Genome sequence of Sphingobium indicum B90A, a hexachlorocyclohexane-degrading bacterium.</title>
        <authorList>
            <person name="Anand S."/>
            <person name="Sangwan N."/>
            <person name="Lata P."/>
            <person name="Kaur J."/>
            <person name="Dua A."/>
            <person name="Singh A.K."/>
            <person name="Verma M."/>
            <person name="Kaur J."/>
            <person name="Khurana J.P."/>
            <person name="Khurana P."/>
            <person name="Mathur S."/>
            <person name="Lal R."/>
        </authorList>
    </citation>
    <scope>NUCLEOTIDE SEQUENCE [LARGE SCALE GENOMIC DNA]</scope>
    <source>
        <strain evidence="3">DSM 16412 / CCM 7286 / MTCC 6364 / B90A</strain>
    </source>
</reference>
<evidence type="ECO:0000259" key="1">
    <source>
        <dbReference type="Pfam" id="PF02464"/>
    </source>
</evidence>
<gene>
    <name evidence="2" type="ORF">SIDU_08745</name>
</gene>
<name>A0A1L5BNU8_SPHIB</name>
<organism evidence="2 3">
    <name type="scientific">Sphingobium indicum (strain DSM 16412 / CCM 7286 / MTCC 6364 / B90A)</name>
    <dbReference type="NCBI Taxonomy" id="861109"/>
    <lineage>
        <taxon>Bacteria</taxon>
        <taxon>Pseudomonadati</taxon>
        <taxon>Pseudomonadota</taxon>
        <taxon>Alphaproteobacteria</taxon>
        <taxon>Sphingomonadales</taxon>
        <taxon>Sphingomonadaceae</taxon>
        <taxon>Sphingobium</taxon>
    </lineage>
</organism>
<dbReference type="KEGG" id="sinb:SIDU_08745"/>
<dbReference type="Pfam" id="PF02464">
    <property type="entry name" value="CinA"/>
    <property type="match status" value="1"/>
</dbReference>
<dbReference type="NCBIfam" id="TIGR00199">
    <property type="entry name" value="PncC_domain"/>
    <property type="match status" value="1"/>
</dbReference>
<dbReference type="EMBL" id="CP013070">
    <property type="protein sequence ID" value="APL94581.1"/>
    <property type="molecule type" value="Genomic_DNA"/>
</dbReference>
<evidence type="ECO:0000313" key="3">
    <source>
        <dbReference type="Proteomes" id="UP000004550"/>
    </source>
</evidence>
<dbReference type="SUPFAM" id="SSF142433">
    <property type="entry name" value="CinA-like"/>
    <property type="match status" value="1"/>
</dbReference>
<accession>A0A1L5BNU8</accession>
<evidence type="ECO:0000313" key="2">
    <source>
        <dbReference type="EMBL" id="APL94581.1"/>
    </source>
</evidence>